<dbReference type="Pfam" id="PF00015">
    <property type="entry name" value="MCPsignal"/>
    <property type="match status" value="1"/>
</dbReference>
<dbReference type="PANTHER" id="PTHR43531">
    <property type="entry name" value="PROTEIN ICFG"/>
    <property type="match status" value="1"/>
</dbReference>
<evidence type="ECO:0000256" key="2">
    <source>
        <dbReference type="ARBA" id="ARBA00022475"/>
    </source>
</evidence>
<keyword evidence="4" id="KW-0145">Chemotaxis</keyword>
<dbReference type="Pfam" id="PF02203">
    <property type="entry name" value="TarH"/>
    <property type="match status" value="1"/>
</dbReference>
<dbReference type="PROSITE" id="PS50885">
    <property type="entry name" value="HAMP"/>
    <property type="match status" value="1"/>
</dbReference>
<feature type="transmembrane region" description="Helical" evidence="14">
    <location>
        <begin position="193"/>
        <end position="214"/>
    </location>
</feature>
<evidence type="ECO:0000256" key="12">
    <source>
        <dbReference type="SAM" id="Coils"/>
    </source>
</evidence>
<dbReference type="Gene3D" id="1.20.120.30">
    <property type="entry name" value="Aspartate receptor, ligand-binding domain"/>
    <property type="match status" value="1"/>
</dbReference>
<dbReference type="RefSeq" id="WP_162365350.1">
    <property type="nucleotide sequence ID" value="NZ_WUBS01000004.1"/>
</dbReference>
<reference evidence="17 18" key="2">
    <citation type="submission" date="2020-02" db="EMBL/GenBank/DDBJ databases">
        <title>The new genus of Enterobacteriales.</title>
        <authorList>
            <person name="Kim I.S."/>
        </authorList>
    </citation>
    <scope>NUCLEOTIDE SEQUENCE [LARGE SCALE GENOMIC DNA]</scope>
    <source>
        <strain evidence="17 18">SAP-6</strain>
    </source>
</reference>
<evidence type="ECO:0000256" key="7">
    <source>
        <dbReference type="ARBA" id="ARBA00022989"/>
    </source>
</evidence>
<dbReference type="SMART" id="SM00319">
    <property type="entry name" value="TarH"/>
    <property type="match status" value="1"/>
</dbReference>
<evidence type="ECO:0000313" key="17">
    <source>
        <dbReference type="EMBL" id="NDL62635.1"/>
    </source>
</evidence>
<evidence type="ECO:0000256" key="5">
    <source>
        <dbReference type="ARBA" id="ARBA00022519"/>
    </source>
</evidence>
<evidence type="ECO:0000313" key="18">
    <source>
        <dbReference type="Proteomes" id="UP000461443"/>
    </source>
</evidence>
<dbReference type="InterPro" id="IPR004091">
    <property type="entry name" value="Chemotax_Me-accpt_rcpt_Me-site"/>
</dbReference>
<dbReference type="InterPro" id="IPR035440">
    <property type="entry name" value="4HB_MCP_dom_sf"/>
</dbReference>
<dbReference type="CDD" id="cd19407">
    <property type="entry name" value="Tar_Tsr_sensor"/>
    <property type="match status" value="1"/>
</dbReference>
<keyword evidence="2" id="KW-1003">Cell membrane</keyword>
<evidence type="ECO:0000256" key="6">
    <source>
        <dbReference type="ARBA" id="ARBA00022692"/>
    </source>
</evidence>
<dbReference type="SUPFAM" id="SSF47170">
    <property type="entry name" value="Aspartate receptor, ligand-binding domain"/>
    <property type="match status" value="1"/>
</dbReference>
<dbReference type="GO" id="GO:0006935">
    <property type="term" value="P:chemotaxis"/>
    <property type="evidence" value="ECO:0007669"/>
    <property type="project" value="UniProtKB-KW"/>
</dbReference>
<dbReference type="InterPro" id="IPR003660">
    <property type="entry name" value="HAMP_dom"/>
</dbReference>
<dbReference type="PROSITE" id="PS50111">
    <property type="entry name" value="CHEMOTAXIS_TRANSDUC_2"/>
    <property type="match status" value="1"/>
</dbReference>
<protein>
    <submittedName>
        <fullName evidence="17">HAMP domain-containing protein</fullName>
    </submittedName>
</protein>
<dbReference type="PANTHER" id="PTHR43531:SF14">
    <property type="entry name" value="METHYL-ACCEPTING CHEMOTAXIS PROTEIN I-RELATED"/>
    <property type="match status" value="1"/>
</dbReference>
<evidence type="ECO:0000256" key="14">
    <source>
        <dbReference type="SAM" id="Phobius"/>
    </source>
</evidence>
<dbReference type="SMART" id="SM00304">
    <property type="entry name" value="HAMP"/>
    <property type="match status" value="1"/>
</dbReference>
<dbReference type="PRINTS" id="PR00260">
    <property type="entry name" value="CHEMTRNSDUCR"/>
</dbReference>
<dbReference type="GO" id="GO:0004888">
    <property type="term" value="F:transmembrane signaling receptor activity"/>
    <property type="evidence" value="ECO:0007669"/>
    <property type="project" value="InterPro"/>
</dbReference>
<evidence type="ECO:0000256" key="1">
    <source>
        <dbReference type="ARBA" id="ARBA00004429"/>
    </source>
</evidence>
<dbReference type="InterPro" id="IPR051310">
    <property type="entry name" value="MCP_chemotaxis"/>
</dbReference>
<dbReference type="AlphaFoldDB" id="A0A845SN20"/>
<accession>A0A845SN20</accession>
<keyword evidence="18" id="KW-1185">Reference proteome</keyword>
<feature type="compositionally biased region" description="Polar residues" evidence="13">
    <location>
        <begin position="551"/>
        <end position="561"/>
    </location>
</feature>
<proteinExistence type="inferred from homology"/>
<dbReference type="GO" id="GO:0005886">
    <property type="term" value="C:plasma membrane"/>
    <property type="evidence" value="ECO:0007669"/>
    <property type="project" value="UniProtKB-SubCell"/>
</dbReference>
<dbReference type="SUPFAM" id="SSF58104">
    <property type="entry name" value="Methyl-accepting chemotaxis protein (MCP) signaling domain"/>
    <property type="match status" value="1"/>
</dbReference>
<gene>
    <name evidence="17" type="ORF">GRH90_07690</name>
</gene>
<dbReference type="InterPro" id="IPR003122">
    <property type="entry name" value="Tar_rcpt_lig-bd"/>
</dbReference>
<dbReference type="Proteomes" id="UP000461443">
    <property type="component" value="Unassembled WGS sequence"/>
</dbReference>
<evidence type="ECO:0000259" key="16">
    <source>
        <dbReference type="PROSITE" id="PS50885"/>
    </source>
</evidence>
<evidence type="ECO:0000256" key="4">
    <source>
        <dbReference type="ARBA" id="ARBA00022500"/>
    </source>
</evidence>
<evidence type="ECO:0000256" key="3">
    <source>
        <dbReference type="ARBA" id="ARBA00022481"/>
    </source>
</evidence>
<keyword evidence="5" id="KW-0997">Cell inner membrane</keyword>
<dbReference type="Gene3D" id="1.10.287.950">
    <property type="entry name" value="Methyl-accepting chemotaxis protein"/>
    <property type="match status" value="1"/>
</dbReference>
<dbReference type="CDD" id="cd06225">
    <property type="entry name" value="HAMP"/>
    <property type="match status" value="1"/>
</dbReference>
<evidence type="ECO:0000256" key="8">
    <source>
        <dbReference type="ARBA" id="ARBA00023136"/>
    </source>
</evidence>
<feature type="domain" description="Methyl-accepting transducer" evidence="15">
    <location>
        <begin position="273"/>
        <end position="502"/>
    </location>
</feature>
<keyword evidence="9 11" id="KW-0807">Transducer</keyword>
<dbReference type="PROSITE" id="PS00538">
    <property type="entry name" value="CHEMOTAXIS_TRANSDUC_1"/>
    <property type="match status" value="1"/>
</dbReference>
<evidence type="ECO:0000256" key="10">
    <source>
        <dbReference type="ARBA" id="ARBA00029447"/>
    </source>
</evidence>
<dbReference type="InterPro" id="IPR004090">
    <property type="entry name" value="Chemotax_Me-accpt_rcpt"/>
</dbReference>
<keyword evidence="8 14" id="KW-0472">Membrane</keyword>
<dbReference type="FunFam" id="1.10.287.950:FF:000001">
    <property type="entry name" value="Methyl-accepting chemotaxis sensory transducer"/>
    <property type="match status" value="1"/>
</dbReference>
<keyword evidence="6 14" id="KW-0812">Transmembrane</keyword>
<feature type="compositionally biased region" description="Low complexity" evidence="13">
    <location>
        <begin position="521"/>
        <end position="539"/>
    </location>
</feature>
<keyword evidence="3" id="KW-0488">Methylation</keyword>
<sequence>MFNRIRVVTGLVLVLIIFCLLQLSSGGVFYHSLKQDQHYFGVYQNLRKQQTSLSASWVALVQTRNTLNRAAVRYLMDENKMGSGATVTELLSEAYGTLTRSEQTFGNFMAMPRVAGQDEANIQALKQRYDALHAALVDLNSLLGNGNISDFYAQPTQTLQNNFEDSYSRYLAGNIRLYNDAVDMNEQSYTQSVIVLGAVLALFVVISLLVWIGIRRILLHPLRYLIGHIRGIAAGDLTQALTLNSRNEMGMLAESLRDMQASLTGTVHTVRQSADSIYSGASDIAAGNTDLSSRTEQQASALEQTAASMEQLTATVKQNAENARQARQLALSASETAQKGGKVVANVVTTMHEIAGSSQKIADITGVIDGIAFQTNILALNAAVEAARAGEQGRGFAVVAGEVRSLAQRSAQAAKEIKGLIDDSVNRVEVGSTLVESAGETMSEIVDAVTRVTDIMGEISSASDEQSHGIDQVGEAVAEMDRTTQQNAVLVQQSARAAAELETQAGLLTQAVSVFRLEDQAAPAMAAESQPAPAARRPQTPSPAPVKKVMESTSQENWETF</sequence>
<organism evidence="17 18">
    <name type="scientific">Acerihabitans arboris</name>
    <dbReference type="NCBI Taxonomy" id="2691583"/>
    <lineage>
        <taxon>Bacteria</taxon>
        <taxon>Pseudomonadati</taxon>
        <taxon>Pseudomonadota</taxon>
        <taxon>Gammaproteobacteria</taxon>
        <taxon>Enterobacterales</taxon>
        <taxon>Pectobacteriaceae</taxon>
        <taxon>Acerihabitans</taxon>
    </lineage>
</organism>
<dbReference type="SMART" id="SM00283">
    <property type="entry name" value="MA"/>
    <property type="match status" value="1"/>
</dbReference>
<dbReference type="InterPro" id="IPR004089">
    <property type="entry name" value="MCPsignal_dom"/>
</dbReference>
<dbReference type="GO" id="GO:0007165">
    <property type="term" value="P:signal transduction"/>
    <property type="evidence" value="ECO:0007669"/>
    <property type="project" value="UniProtKB-KW"/>
</dbReference>
<comment type="similarity">
    <text evidence="10">Belongs to the methyl-accepting chemotaxis (MCP) protein family.</text>
</comment>
<keyword evidence="7 14" id="KW-1133">Transmembrane helix</keyword>
<comment type="caution">
    <text evidence="17">The sequence shown here is derived from an EMBL/GenBank/DDBJ whole genome shotgun (WGS) entry which is preliminary data.</text>
</comment>
<name>A0A845SN20_9GAMM</name>
<keyword evidence="12" id="KW-0175">Coiled coil</keyword>
<dbReference type="EMBL" id="WUBS01000004">
    <property type="protein sequence ID" value="NDL62635.1"/>
    <property type="molecule type" value="Genomic_DNA"/>
</dbReference>
<evidence type="ECO:0000259" key="15">
    <source>
        <dbReference type="PROSITE" id="PS50111"/>
    </source>
</evidence>
<feature type="region of interest" description="Disordered" evidence="13">
    <location>
        <begin position="521"/>
        <end position="561"/>
    </location>
</feature>
<comment type="subcellular location">
    <subcellularLocation>
        <location evidence="1">Cell inner membrane</location>
        <topology evidence="1">Multi-pass membrane protein</topology>
    </subcellularLocation>
</comment>
<evidence type="ECO:0000256" key="11">
    <source>
        <dbReference type="PROSITE-ProRule" id="PRU00284"/>
    </source>
</evidence>
<reference evidence="17 18" key="1">
    <citation type="submission" date="2019-12" db="EMBL/GenBank/DDBJ databases">
        <authorList>
            <person name="Lee S.D."/>
        </authorList>
    </citation>
    <scope>NUCLEOTIDE SEQUENCE [LARGE SCALE GENOMIC DNA]</scope>
    <source>
        <strain evidence="17 18">SAP-6</strain>
    </source>
</reference>
<dbReference type="Pfam" id="PF00672">
    <property type="entry name" value="HAMP"/>
    <property type="match status" value="1"/>
</dbReference>
<feature type="domain" description="HAMP" evidence="16">
    <location>
        <begin position="216"/>
        <end position="268"/>
    </location>
</feature>
<evidence type="ECO:0000256" key="13">
    <source>
        <dbReference type="SAM" id="MobiDB-lite"/>
    </source>
</evidence>
<feature type="coiled-coil region" evidence="12">
    <location>
        <begin position="292"/>
        <end position="329"/>
    </location>
</feature>
<dbReference type="CDD" id="cd11386">
    <property type="entry name" value="MCP_signal"/>
    <property type="match status" value="1"/>
</dbReference>
<evidence type="ECO:0000256" key="9">
    <source>
        <dbReference type="ARBA" id="ARBA00023224"/>
    </source>
</evidence>